<keyword evidence="1" id="KW-0472">Membrane</keyword>
<organism evidence="2">
    <name type="scientific">Anguilla anguilla</name>
    <name type="common">European freshwater eel</name>
    <name type="synonym">Muraena anguilla</name>
    <dbReference type="NCBI Taxonomy" id="7936"/>
    <lineage>
        <taxon>Eukaryota</taxon>
        <taxon>Metazoa</taxon>
        <taxon>Chordata</taxon>
        <taxon>Craniata</taxon>
        <taxon>Vertebrata</taxon>
        <taxon>Euteleostomi</taxon>
        <taxon>Actinopterygii</taxon>
        <taxon>Neopterygii</taxon>
        <taxon>Teleostei</taxon>
        <taxon>Anguilliformes</taxon>
        <taxon>Anguillidae</taxon>
        <taxon>Anguilla</taxon>
    </lineage>
</organism>
<proteinExistence type="predicted"/>
<dbReference type="AlphaFoldDB" id="A0A0E9Q9Q1"/>
<protein>
    <submittedName>
        <fullName evidence="2">Uncharacterized protein</fullName>
    </submittedName>
</protein>
<feature type="transmembrane region" description="Helical" evidence="1">
    <location>
        <begin position="32"/>
        <end position="54"/>
    </location>
</feature>
<keyword evidence="1" id="KW-0812">Transmembrane</keyword>
<reference evidence="2" key="1">
    <citation type="submission" date="2014-11" db="EMBL/GenBank/DDBJ databases">
        <authorList>
            <person name="Amaro Gonzalez C."/>
        </authorList>
    </citation>
    <scope>NUCLEOTIDE SEQUENCE</scope>
</reference>
<accession>A0A0E9Q9Q1</accession>
<evidence type="ECO:0000313" key="2">
    <source>
        <dbReference type="EMBL" id="JAH13621.1"/>
    </source>
</evidence>
<sequence>MMNAEMLQFTITNLQFTNKCDRTCFINEAHGVIIIVTNYTMHLYSFLMIVVLTAS</sequence>
<evidence type="ECO:0000256" key="1">
    <source>
        <dbReference type="SAM" id="Phobius"/>
    </source>
</evidence>
<reference evidence="2" key="2">
    <citation type="journal article" date="2015" name="Fish Shellfish Immunol.">
        <title>Early steps in the European eel (Anguilla anguilla)-Vibrio vulnificus interaction in the gills: Role of the RtxA13 toxin.</title>
        <authorList>
            <person name="Callol A."/>
            <person name="Pajuelo D."/>
            <person name="Ebbesson L."/>
            <person name="Teles M."/>
            <person name="MacKenzie S."/>
            <person name="Amaro C."/>
        </authorList>
    </citation>
    <scope>NUCLEOTIDE SEQUENCE</scope>
</reference>
<keyword evidence="1" id="KW-1133">Transmembrane helix</keyword>
<name>A0A0E9Q9Q1_ANGAN</name>
<dbReference type="EMBL" id="GBXM01094956">
    <property type="protein sequence ID" value="JAH13621.1"/>
    <property type="molecule type" value="Transcribed_RNA"/>
</dbReference>